<dbReference type="PANTHER" id="PTHR28061">
    <property type="entry name" value="INO EIGHTY SUBUNIT 4"/>
    <property type="match status" value="1"/>
</dbReference>
<dbReference type="SMART" id="SM00449">
    <property type="entry name" value="SPRY"/>
    <property type="match status" value="1"/>
</dbReference>
<feature type="compositionally biased region" description="Low complexity" evidence="1">
    <location>
        <begin position="238"/>
        <end position="257"/>
    </location>
</feature>
<gene>
    <name evidence="3" type="ORF">BN1723_015180</name>
</gene>
<sequence>MCHVPLTKVQMHVSPDRLKDLLDPQPTKEETPAKDSPEDKAALPTEESKPESAAASPAPSNTQPTTGAVNGENASDSNPATPAATANGTPAPGTMAPPVDGSKKKGTKRSAGAANGLGPDGLPKVRGKPGPKKKARLEDGTIDPNSTGRGGAGAHKLGPKANQGAINAGLRALDRSGKPCRKWSKGGFTMKSFTGVVWEIPRWTAPPHIVIQPSDDSNAASADSSSKENKEVNDGPKSDANSAMPNSNANSAAGSSVSRRKSNGATGALTIVLKVSPDRLKDLLDPQPTKEETPAKDSPEDKAALPTEESKPESAAASPAPSNTQPTTVAANGENASDSNPATPAATANGTPAPGTMAPPVDGSKKKGTKRSAGAANGLGPDGLPKVRGKPGPKKKARLEDGTIDPNSTGRGGAGAHKLGPKANQGAINAGLRALDRSGKPCRKWSKGGFTMKSFTGVVWEVPRWTAPPHIVIQPSDDSNAASADSSSKENKEVNDEPKSDANSAMPNSNANSAAGVEANSGPGSAGFHDSDTPASSSGLLPRRFSYASVVSAGPNDSTPSFLTHPGRTSVISHLLNAPDDAAFDTTSSYTIGTARDGMEADANGAGHAARPWRHSSQLPSFSKAFNLYMASQDPSNDSDSAEGKAFFVPSYLTGSTFVQRLQEQHRLKLQAQRDSQNQASSPASPSAITLHSKSPSHRGLAYDVVEKPPPPFEEDDAVSSLPTKWNKDDKYGALEVLADGLEIRYSGPRGQSEREREHEAYSIRADHYMPPQCGIYYYEVTILSGKRDDTMVGIGFSGKSVALSRPPGWEPESWGYHGDDGHCYAAHSGGKSYGPLFTTNDVIGCGVNFRTGSAFYTKNGHMLGHVFKDIKGNLYPSVGLKKTGEHIRVNFGQSPFTYDINNMMAKEKLQVRKEIARTSTSSLAHNMKETDMIQALVLQFLQHDGYVESARAFAQEIQSEKMALSLDPNAVIGDINVKDDEHATKRQHIRRAVLEGDIDKALKHTDACYRDVLKDNEQKEVAHLLDKKGRVAVAEELNSAILLSLGKSSRSALEEVYAQTSVLLDDLRENGGAGAFVSLQDVVDDIPKPRDS</sequence>
<organism evidence="3 4">
    <name type="scientific">Verticillium longisporum</name>
    <name type="common">Verticillium dahliae var. longisporum</name>
    <dbReference type="NCBI Taxonomy" id="100787"/>
    <lineage>
        <taxon>Eukaryota</taxon>
        <taxon>Fungi</taxon>
        <taxon>Dikarya</taxon>
        <taxon>Ascomycota</taxon>
        <taxon>Pezizomycotina</taxon>
        <taxon>Sordariomycetes</taxon>
        <taxon>Hypocreomycetidae</taxon>
        <taxon>Glomerellales</taxon>
        <taxon>Plectosphaerellaceae</taxon>
        <taxon>Verticillium</taxon>
    </lineage>
</organism>
<dbReference type="InterPro" id="IPR001870">
    <property type="entry name" value="B30.2/SPRY"/>
</dbReference>
<dbReference type="AlphaFoldDB" id="A0A0G4MST9"/>
<dbReference type="PROSITE" id="PS50188">
    <property type="entry name" value="B302_SPRY"/>
    <property type="match status" value="1"/>
</dbReference>
<feature type="compositionally biased region" description="Basic residues" evidence="1">
    <location>
        <begin position="125"/>
        <end position="135"/>
    </location>
</feature>
<evidence type="ECO:0000256" key="1">
    <source>
        <dbReference type="SAM" id="MobiDB-lite"/>
    </source>
</evidence>
<dbReference type="InterPro" id="IPR013144">
    <property type="entry name" value="CRA_dom"/>
</dbReference>
<dbReference type="InterPro" id="IPR003877">
    <property type="entry name" value="SPRY_dom"/>
</dbReference>
<dbReference type="EMBL" id="CVQI01030002">
    <property type="protein sequence ID" value="CRK37296.1"/>
    <property type="molecule type" value="Genomic_DNA"/>
</dbReference>
<evidence type="ECO:0000313" key="3">
    <source>
        <dbReference type="EMBL" id="CRK37296.1"/>
    </source>
</evidence>
<dbReference type="Pfam" id="PF08513">
    <property type="entry name" value="LisH"/>
    <property type="match status" value="1"/>
</dbReference>
<dbReference type="Pfam" id="PF08193">
    <property type="entry name" value="INO80_Ies4"/>
    <property type="match status" value="2"/>
</dbReference>
<feature type="compositionally biased region" description="Low complexity" evidence="1">
    <location>
        <begin position="313"/>
        <end position="328"/>
    </location>
</feature>
<feature type="compositionally biased region" description="Basic and acidic residues" evidence="1">
    <location>
        <begin position="225"/>
        <end position="237"/>
    </location>
</feature>
<feature type="compositionally biased region" description="Low complexity" evidence="1">
    <location>
        <begin position="78"/>
        <end position="98"/>
    </location>
</feature>
<feature type="compositionally biased region" description="Low complexity" evidence="1">
    <location>
        <begin position="501"/>
        <end position="515"/>
    </location>
</feature>
<dbReference type="Pfam" id="PF00622">
    <property type="entry name" value="SPRY"/>
    <property type="match status" value="1"/>
</dbReference>
<feature type="compositionally biased region" description="Low complexity" evidence="1">
    <location>
        <begin position="51"/>
        <end position="66"/>
    </location>
</feature>
<feature type="domain" description="B30.2/SPRY" evidence="2">
    <location>
        <begin position="704"/>
        <end position="897"/>
    </location>
</feature>
<feature type="compositionally biased region" description="Low complexity" evidence="1">
    <location>
        <begin position="214"/>
        <end position="224"/>
    </location>
</feature>
<dbReference type="GO" id="GO:0006338">
    <property type="term" value="P:chromatin remodeling"/>
    <property type="evidence" value="ECO:0007669"/>
    <property type="project" value="InterPro"/>
</dbReference>
<feature type="compositionally biased region" description="Basic and acidic residues" evidence="1">
    <location>
        <begin position="276"/>
        <end position="312"/>
    </location>
</feature>
<reference evidence="4" key="1">
    <citation type="submission" date="2015-05" db="EMBL/GenBank/DDBJ databases">
        <authorList>
            <person name="Fogelqvist Johan"/>
        </authorList>
    </citation>
    <scope>NUCLEOTIDE SEQUENCE [LARGE SCALE GENOMIC DNA]</scope>
</reference>
<dbReference type="SUPFAM" id="SSF49899">
    <property type="entry name" value="Concanavalin A-like lectins/glucanases"/>
    <property type="match status" value="1"/>
</dbReference>
<feature type="compositionally biased region" description="Basic and acidic residues" evidence="1">
    <location>
        <begin position="487"/>
        <end position="500"/>
    </location>
</feature>
<proteinExistence type="predicted"/>
<dbReference type="CDD" id="cd12909">
    <property type="entry name" value="SPRY_RanBP9_10"/>
    <property type="match status" value="1"/>
</dbReference>
<dbReference type="InterPro" id="IPR035782">
    <property type="entry name" value="SPRY_RanBP9/10"/>
</dbReference>
<dbReference type="InterPro" id="IPR043136">
    <property type="entry name" value="B30.2/SPRY_sf"/>
</dbReference>
<name>A0A0G4MST9_VERLO</name>
<feature type="region of interest" description="Disordered" evidence="1">
    <location>
        <begin position="208"/>
        <end position="448"/>
    </location>
</feature>
<feature type="region of interest" description="Disordered" evidence="1">
    <location>
        <begin position="470"/>
        <end position="540"/>
    </location>
</feature>
<dbReference type="PROSITE" id="PS50896">
    <property type="entry name" value="LISH"/>
    <property type="match status" value="1"/>
</dbReference>
<dbReference type="InterPro" id="IPR013175">
    <property type="entry name" value="INO80_su_Ies4"/>
</dbReference>
<feature type="compositionally biased region" description="Low complexity" evidence="1">
    <location>
        <begin position="476"/>
        <end position="486"/>
    </location>
</feature>
<dbReference type="InterPro" id="IPR013320">
    <property type="entry name" value="ConA-like_dom_sf"/>
</dbReference>
<accession>A0A0G4MST9</accession>
<feature type="compositionally biased region" description="Basic and acidic residues" evidence="1">
    <location>
        <begin position="14"/>
        <end position="50"/>
    </location>
</feature>
<evidence type="ECO:0000313" key="4">
    <source>
        <dbReference type="Proteomes" id="UP000045706"/>
    </source>
</evidence>
<dbReference type="InterPro" id="IPR006594">
    <property type="entry name" value="LisH"/>
</dbReference>
<feature type="compositionally biased region" description="Low complexity" evidence="1">
    <location>
        <begin position="340"/>
        <end position="360"/>
    </location>
</feature>
<dbReference type="SMART" id="SM00757">
    <property type="entry name" value="CRA"/>
    <property type="match status" value="1"/>
</dbReference>
<dbReference type="GO" id="GO:0031011">
    <property type="term" value="C:Ino80 complex"/>
    <property type="evidence" value="ECO:0007669"/>
    <property type="project" value="InterPro"/>
</dbReference>
<feature type="compositionally biased region" description="Basic residues" evidence="1">
    <location>
        <begin position="387"/>
        <end position="397"/>
    </location>
</feature>
<dbReference type="Gene3D" id="2.60.120.920">
    <property type="match status" value="1"/>
</dbReference>
<evidence type="ECO:0000259" key="2">
    <source>
        <dbReference type="PROSITE" id="PS50188"/>
    </source>
</evidence>
<dbReference type="SMART" id="SM00667">
    <property type="entry name" value="LisH"/>
    <property type="match status" value="1"/>
</dbReference>
<dbReference type="Proteomes" id="UP000045706">
    <property type="component" value="Unassembled WGS sequence"/>
</dbReference>
<protein>
    <recommendedName>
        <fullName evidence="2">B30.2/SPRY domain-containing protein</fullName>
    </recommendedName>
</protein>
<feature type="region of interest" description="Disordered" evidence="1">
    <location>
        <begin position="1"/>
        <end position="186"/>
    </location>
</feature>
<feature type="region of interest" description="Disordered" evidence="1">
    <location>
        <begin position="669"/>
        <end position="724"/>
    </location>
</feature>
<dbReference type="PANTHER" id="PTHR28061:SF1">
    <property type="entry name" value="INO80 COMPLEX SUBUNIT 4"/>
    <property type="match status" value="1"/>
</dbReference>